<dbReference type="Pfam" id="PF02518">
    <property type="entry name" value="HATPase_c"/>
    <property type="match status" value="1"/>
</dbReference>
<dbReference type="RefSeq" id="WP_057951885.1">
    <property type="nucleotide sequence ID" value="NZ_CP013118.1"/>
</dbReference>
<name>A0A0S2HWC9_9BACT</name>
<evidence type="ECO:0000256" key="7">
    <source>
        <dbReference type="ARBA" id="ARBA00022840"/>
    </source>
</evidence>
<dbReference type="SUPFAM" id="SSF47384">
    <property type="entry name" value="Homodimeric domain of signal transducing histidine kinase"/>
    <property type="match status" value="1"/>
</dbReference>
<proteinExistence type="predicted"/>
<dbReference type="AlphaFoldDB" id="A0A0S2HWC9"/>
<dbReference type="InterPro" id="IPR005467">
    <property type="entry name" value="His_kinase_dom"/>
</dbReference>
<dbReference type="SMART" id="SM00387">
    <property type="entry name" value="HATPase_c"/>
    <property type="match status" value="1"/>
</dbReference>
<feature type="domain" description="Histidine kinase" evidence="10">
    <location>
        <begin position="743"/>
        <end position="966"/>
    </location>
</feature>
<keyword evidence="4 13" id="KW-0808">Transferase</keyword>
<evidence type="ECO:0000259" key="11">
    <source>
        <dbReference type="PROSITE" id="PS50112"/>
    </source>
</evidence>
<dbReference type="GO" id="GO:0009927">
    <property type="term" value="F:histidine phosphotransfer kinase activity"/>
    <property type="evidence" value="ECO:0007669"/>
    <property type="project" value="TreeGrafter"/>
</dbReference>
<dbReference type="PANTHER" id="PTHR43047:SF72">
    <property type="entry name" value="OSMOSENSING HISTIDINE PROTEIN KINASE SLN1"/>
    <property type="match status" value="1"/>
</dbReference>
<dbReference type="PATRIC" id="fig|1307839.3.peg.703"/>
<feature type="coiled-coil region" evidence="9">
    <location>
        <begin position="32"/>
        <end position="66"/>
    </location>
</feature>
<evidence type="ECO:0000259" key="10">
    <source>
        <dbReference type="PROSITE" id="PS50109"/>
    </source>
</evidence>
<dbReference type="CDD" id="cd16922">
    <property type="entry name" value="HATPase_EvgS-ArcB-TorS-like"/>
    <property type="match status" value="1"/>
</dbReference>
<evidence type="ECO:0000256" key="5">
    <source>
        <dbReference type="ARBA" id="ARBA00022741"/>
    </source>
</evidence>
<evidence type="ECO:0000259" key="12">
    <source>
        <dbReference type="PROSITE" id="PS50113"/>
    </source>
</evidence>
<dbReference type="EC" id="2.7.13.3" evidence="2"/>
<dbReference type="Pfam" id="PF13426">
    <property type="entry name" value="PAS_9"/>
    <property type="match status" value="4"/>
</dbReference>
<protein>
    <recommendedName>
        <fullName evidence="2">histidine kinase</fullName>
        <ecNumber evidence="2">2.7.13.3</ecNumber>
    </recommendedName>
</protein>
<dbReference type="FunFam" id="1.10.287.130:FF:000002">
    <property type="entry name" value="Two-component osmosensing histidine kinase"/>
    <property type="match status" value="1"/>
</dbReference>
<evidence type="ECO:0000313" key="13">
    <source>
        <dbReference type="EMBL" id="ALO14330.1"/>
    </source>
</evidence>
<organism evidence="13 14">
    <name type="scientific">Salinivirga cyanobacteriivorans</name>
    <dbReference type="NCBI Taxonomy" id="1307839"/>
    <lineage>
        <taxon>Bacteria</taxon>
        <taxon>Pseudomonadati</taxon>
        <taxon>Bacteroidota</taxon>
        <taxon>Bacteroidia</taxon>
        <taxon>Bacteroidales</taxon>
        <taxon>Salinivirgaceae</taxon>
        <taxon>Salinivirga</taxon>
    </lineage>
</organism>
<feature type="coiled-coil region" evidence="9">
    <location>
        <begin position="314"/>
        <end position="362"/>
    </location>
</feature>
<dbReference type="Gene3D" id="3.30.565.10">
    <property type="entry name" value="Histidine kinase-like ATPase, C-terminal domain"/>
    <property type="match status" value="1"/>
</dbReference>
<dbReference type="PANTHER" id="PTHR43047">
    <property type="entry name" value="TWO-COMPONENT HISTIDINE PROTEIN KINASE"/>
    <property type="match status" value="1"/>
</dbReference>
<feature type="domain" description="PAS" evidence="11">
    <location>
        <begin position="596"/>
        <end position="668"/>
    </location>
</feature>
<evidence type="ECO:0000256" key="3">
    <source>
        <dbReference type="ARBA" id="ARBA00022553"/>
    </source>
</evidence>
<dbReference type="Pfam" id="PF00512">
    <property type="entry name" value="HisKA"/>
    <property type="match status" value="1"/>
</dbReference>
<evidence type="ECO:0000256" key="4">
    <source>
        <dbReference type="ARBA" id="ARBA00022679"/>
    </source>
</evidence>
<feature type="domain" description="PAC" evidence="12">
    <location>
        <begin position="544"/>
        <end position="595"/>
    </location>
</feature>
<dbReference type="SMART" id="SM00086">
    <property type="entry name" value="PAC"/>
    <property type="match status" value="3"/>
</dbReference>
<dbReference type="Gene3D" id="1.10.287.130">
    <property type="match status" value="1"/>
</dbReference>
<dbReference type="NCBIfam" id="TIGR00229">
    <property type="entry name" value="sensory_box"/>
    <property type="match status" value="5"/>
</dbReference>
<dbReference type="InterPro" id="IPR036890">
    <property type="entry name" value="HATPase_C_sf"/>
</dbReference>
<dbReference type="CDD" id="cd00130">
    <property type="entry name" value="PAS"/>
    <property type="match status" value="5"/>
</dbReference>
<dbReference type="InterPro" id="IPR000700">
    <property type="entry name" value="PAS-assoc_C"/>
</dbReference>
<dbReference type="OrthoDB" id="9757990at2"/>
<comment type="catalytic activity">
    <reaction evidence="1">
        <text>ATP + protein L-histidine = ADP + protein N-phospho-L-histidine.</text>
        <dbReference type="EC" id="2.7.13.3"/>
    </reaction>
</comment>
<dbReference type="PROSITE" id="PS50109">
    <property type="entry name" value="HIS_KIN"/>
    <property type="match status" value="1"/>
</dbReference>
<feature type="domain" description="PAC" evidence="12">
    <location>
        <begin position="672"/>
        <end position="725"/>
    </location>
</feature>
<dbReference type="InterPro" id="IPR003594">
    <property type="entry name" value="HATPase_dom"/>
</dbReference>
<sequence>MGPGKNSNLRAKARKILEQRGIKKDQYYTQNLESLIEELNIYQIELEQQNEEMVNAQLELQKSRQEFIDLFENAPYGYIIINRQNNILNANNKAAQILEMDKNTLVQQRFTKVIHPDSQDDFYFHVKHVFEKNKTEICELTIVTSRNSKKIVRIQSEINESKSTGHATMRMAVTDITEKVEATQALQRSEKKYKTIFENSGDGIVIFSEKIEDCNPQALNMFRYTKKELIGLRPGNDLSPELQPGGEKSDEKASLNIKKALELGPQQFHWKHKRKDGSVFDAQVTLSILTTEPKVQLIGIVRDISAQIAFENALQEKGEEIAAQNEEYASLNEELKETVEELQDTNNKLHESEKKFRKYIEASPTSIFILNNDYRVIYGNPSAEKLTGYSSYELYTKTLANLISSPDKNNALISHLEQNGILRNREISINHKKNIHKYALLSATQLDREAQTILYLTDITKQKQLDQQIYFEKEQWRRTFEAVNEGIYLIDKDFNIILCNAGFARIAGQKNPQELIGAKSHYVIHGQDIPLDSCPTCRTKKQQKTITHEFYEPNLGKNLKTTSTPVLDEDNQIEFYVNIIQDVTTQVKNQQELADSQKRLQLALEGANEGMWDWNIQTGEVIFNDIWFEMLGYKPKELPSAIDTWEKLIHPDDEARTKKLLQSHLEGKTSRYESTHRLRTKNGDWKWILDTGQVVEHDKNGNPIRAIGTHLDMTKQKHVEEELRKAKEKAEQADKLKSAFLANMSHEIRTPMNGIVGFTEILSKKQLSESKRSRIFQIIQSSSQQLLQLINDIVDISKIEANQLTIYKENFCLNKLLVEVYEQSKLELQKRNKTDRLNLKLDIPDSDSDFIVYSSATRIRQIFSNLIGNAMKFTEHGEIAFGYKLSSDNNLELFVQDTGIGISKEAQKIIFDRFIQAEPGTAKKYGGTGLGLFITRQLVNMLDGEITVKSKASEGSKFIIKLPQSANVGAQQSH</sequence>
<dbReference type="KEGG" id="blq:L21SP5_00658"/>
<dbReference type="InterPro" id="IPR013655">
    <property type="entry name" value="PAS_fold_3"/>
</dbReference>
<dbReference type="PROSITE" id="PS50113">
    <property type="entry name" value="PAC"/>
    <property type="match status" value="3"/>
</dbReference>
<keyword evidence="14" id="KW-1185">Reference proteome</keyword>
<keyword evidence="5" id="KW-0547">Nucleotide-binding</keyword>
<feature type="domain" description="PAS" evidence="11">
    <location>
        <begin position="352"/>
        <end position="418"/>
    </location>
</feature>
<accession>A0A0S2HWC9</accession>
<dbReference type="PROSITE" id="PS50112">
    <property type="entry name" value="PAS"/>
    <property type="match status" value="3"/>
</dbReference>
<evidence type="ECO:0000256" key="8">
    <source>
        <dbReference type="ARBA" id="ARBA00023012"/>
    </source>
</evidence>
<keyword evidence="7" id="KW-0067">ATP-binding</keyword>
<dbReference type="EMBL" id="CP013118">
    <property type="protein sequence ID" value="ALO14330.1"/>
    <property type="molecule type" value="Genomic_DNA"/>
</dbReference>
<dbReference type="Proteomes" id="UP000064893">
    <property type="component" value="Chromosome"/>
</dbReference>
<dbReference type="SMART" id="SM00091">
    <property type="entry name" value="PAS"/>
    <property type="match status" value="5"/>
</dbReference>
<keyword evidence="9" id="KW-0175">Coiled coil</keyword>
<dbReference type="SMART" id="SM00388">
    <property type="entry name" value="HisKA"/>
    <property type="match status" value="1"/>
</dbReference>
<evidence type="ECO:0000313" key="14">
    <source>
        <dbReference type="Proteomes" id="UP000064893"/>
    </source>
</evidence>
<feature type="domain" description="PAC" evidence="12">
    <location>
        <begin position="266"/>
        <end position="316"/>
    </location>
</feature>
<dbReference type="InterPro" id="IPR036097">
    <property type="entry name" value="HisK_dim/P_sf"/>
</dbReference>
<gene>
    <name evidence="13" type="primary">barA_3</name>
    <name evidence="13" type="ORF">L21SP5_00658</name>
</gene>
<evidence type="ECO:0000256" key="6">
    <source>
        <dbReference type="ARBA" id="ARBA00022777"/>
    </source>
</evidence>
<dbReference type="GO" id="GO:0005886">
    <property type="term" value="C:plasma membrane"/>
    <property type="evidence" value="ECO:0007669"/>
    <property type="project" value="TreeGrafter"/>
</dbReference>
<keyword evidence="8" id="KW-0902">Two-component regulatory system</keyword>
<dbReference type="GO" id="GO:0005524">
    <property type="term" value="F:ATP binding"/>
    <property type="evidence" value="ECO:0007669"/>
    <property type="project" value="UniProtKB-KW"/>
</dbReference>
<dbReference type="Gene3D" id="3.30.450.20">
    <property type="entry name" value="PAS domain"/>
    <property type="match status" value="5"/>
</dbReference>
<dbReference type="InterPro" id="IPR001610">
    <property type="entry name" value="PAC"/>
</dbReference>
<dbReference type="InterPro" id="IPR004358">
    <property type="entry name" value="Sig_transdc_His_kin-like_C"/>
</dbReference>
<dbReference type="SUPFAM" id="SSF55785">
    <property type="entry name" value="PYP-like sensor domain (PAS domain)"/>
    <property type="match status" value="5"/>
</dbReference>
<keyword evidence="3" id="KW-0597">Phosphoprotein</keyword>
<dbReference type="Pfam" id="PF08447">
    <property type="entry name" value="PAS_3"/>
    <property type="match status" value="1"/>
</dbReference>
<dbReference type="CDD" id="cd00082">
    <property type="entry name" value="HisKA"/>
    <property type="match status" value="1"/>
</dbReference>
<dbReference type="InterPro" id="IPR003661">
    <property type="entry name" value="HisK_dim/P_dom"/>
</dbReference>
<dbReference type="SUPFAM" id="SSF55874">
    <property type="entry name" value="ATPase domain of HSP90 chaperone/DNA topoisomerase II/histidine kinase"/>
    <property type="match status" value="1"/>
</dbReference>
<dbReference type="STRING" id="1307839.L21SP5_00658"/>
<reference evidence="13 14" key="1">
    <citation type="submission" date="2015-11" db="EMBL/GenBank/DDBJ databases">
        <title>Description and complete genome sequence of a novel strain predominating in hypersaline microbial mats and representing a new family of the Bacteriodetes phylum.</title>
        <authorList>
            <person name="Spring S."/>
            <person name="Bunk B."/>
            <person name="Sproer C."/>
            <person name="Klenk H.-P."/>
        </authorList>
    </citation>
    <scope>NUCLEOTIDE SEQUENCE [LARGE SCALE GENOMIC DNA]</scope>
    <source>
        <strain evidence="13 14">L21-Spi-D4</strain>
    </source>
</reference>
<feature type="domain" description="PAS" evidence="11">
    <location>
        <begin position="63"/>
        <end position="133"/>
    </location>
</feature>
<evidence type="ECO:0000256" key="1">
    <source>
        <dbReference type="ARBA" id="ARBA00000085"/>
    </source>
</evidence>
<dbReference type="InterPro" id="IPR035965">
    <property type="entry name" value="PAS-like_dom_sf"/>
</dbReference>
<evidence type="ECO:0000256" key="9">
    <source>
        <dbReference type="SAM" id="Coils"/>
    </source>
</evidence>
<keyword evidence="6 13" id="KW-0418">Kinase</keyword>
<dbReference type="InterPro" id="IPR000014">
    <property type="entry name" value="PAS"/>
</dbReference>
<dbReference type="GO" id="GO:0000155">
    <property type="term" value="F:phosphorelay sensor kinase activity"/>
    <property type="evidence" value="ECO:0007669"/>
    <property type="project" value="InterPro"/>
</dbReference>
<dbReference type="PRINTS" id="PR00344">
    <property type="entry name" value="BCTRLSENSOR"/>
</dbReference>
<evidence type="ECO:0000256" key="2">
    <source>
        <dbReference type="ARBA" id="ARBA00012438"/>
    </source>
</evidence>